<comment type="caution">
    <text evidence="1">The sequence shown here is derived from an EMBL/GenBank/DDBJ whole genome shotgun (WGS) entry which is preliminary data.</text>
</comment>
<dbReference type="AlphaFoldDB" id="A0A816F0M3"/>
<proteinExistence type="predicted"/>
<evidence type="ECO:0000313" key="1">
    <source>
        <dbReference type="EMBL" id="CAF1653082.1"/>
    </source>
</evidence>
<name>A0A816F0M3_9BILA</name>
<gene>
    <name evidence="1" type="ORF">GPM918_LOCUS45625</name>
    <name evidence="2" type="ORF">SRO942_LOCUS48298</name>
</gene>
<dbReference type="EMBL" id="CAJNOQ010052351">
    <property type="protein sequence ID" value="CAF1653082.1"/>
    <property type="molecule type" value="Genomic_DNA"/>
</dbReference>
<organism evidence="1 3">
    <name type="scientific">Didymodactylos carnosus</name>
    <dbReference type="NCBI Taxonomy" id="1234261"/>
    <lineage>
        <taxon>Eukaryota</taxon>
        <taxon>Metazoa</taxon>
        <taxon>Spiralia</taxon>
        <taxon>Gnathifera</taxon>
        <taxon>Rotifera</taxon>
        <taxon>Eurotatoria</taxon>
        <taxon>Bdelloidea</taxon>
        <taxon>Philodinida</taxon>
        <taxon>Philodinidae</taxon>
        <taxon>Didymodactylos</taxon>
    </lineage>
</organism>
<evidence type="ECO:0000313" key="2">
    <source>
        <dbReference type="EMBL" id="CAF4585469.1"/>
    </source>
</evidence>
<accession>A0A816F0M3</accession>
<dbReference type="Proteomes" id="UP000681722">
    <property type="component" value="Unassembled WGS sequence"/>
</dbReference>
<evidence type="ECO:0000313" key="3">
    <source>
        <dbReference type="Proteomes" id="UP000663829"/>
    </source>
</evidence>
<dbReference type="EMBL" id="CAJOBC010123647">
    <property type="protein sequence ID" value="CAF4585469.1"/>
    <property type="molecule type" value="Genomic_DNA"/>
</dbReference>
<keyword evidence="3" id="KW-1185">Reference proteome</keyword>
<protein>
    <submittedName>
        <fullName evidence="1">Uncharacterized protein</fullName>
    </submittedName>
</protein>
<reference evidence="1" key="1">
    <citation type="submission" date="2021-02" db="EMBL/GenBank/DDBJ databases">
        <authorList>
            <person name="Nowell W R."/>
        </authorList>
    </citation>
    <scope>NUCLEOTIDE SEQUENCE</scope>
</reference>
<feature type="non-terminal residue" evidence="1">
    <location>
        <position position="28"/>
    </location>
</feature>
<dbReference type="Proteomes" id="UP000663829">
    <property type="component" value="Unassembled WGS sequence"/>
</dbReference>
<sequence>MAEFLQIQNSTSLPAELNNETELNVEKY</sequence>